<dbReference type="PANTHER" id="PTHR45586">
    <property type="entry name" value="TPR REPEAT-CONTAINING PROTEIN PA4667"/>
    <property type="match status" value="1"/>
</dbReference>
<organism evidence="6 7">
    <name type="scientific">Halotalea alkalilenta</name>
    <dbReference type="NCBI Taxonomy" id="376489"/>
    <lineage>
        <taxon>Bacteria</taxon>
        <taxon>Pseudomonadati</taxon>
        <taxon>Pseudomonadota</taxon>
        <taxon>Gammaproteobacteria</taxon>
        <taxon>Oceanospirillales</taxon>
        <taxon>Halomonadaceae</taxon>
        <taxon>Halotalea</taxon>
    </lineage>
</organism>
<dbReference type="InterPro" id="IPR051012">
    <property type="entry name" value="CellSynth/LPSAsmb/PSIAsmb"/>
</dbReference>
<evidence type="ECO:0000256" key="1">
    <source>
        <dbReference type="ARBA" id="ARBA00022737"/>
    </source>
</evidence>
<evidence type="ECO:0000256" key="5">
    <source>
        <dbReference type="SAM" id="SignalP"/>
    </source>
</evidence>
<evidence type="ECO:0000256" key="2">
    <source>
        <dbReference type="ARBA" id="ARBA00022803"/>
    </source>
</evidence>
<evidence type="ECO:0000256" key="3">
    <source>
        <dbReference type="PROSITE-ProRule" id="PRU00339"/>
    </source>
</evidence>
<dbReference type="PANTHER" id="PTHR45586:SF1">
    <property type="entry name" value="LIPOPOLYSACCHARIDE ASSEMBLY PROTEIN B"/>
    <property type="match status" value="1"/>
</dbReference>
<dbReference type="PROSITE" id="PS50005">
    <property type="entry name" value="TPR"/>
    <property type="match status" value="1"/>
</dbReference>
<dbReference type="InterPro" id="IPR011990">
    <property type="entry name" value="TPR-like_helical_dom_sf"/>
</dbReference>
<feature type="chain" id="PRO_5008004618" description="Tetratricopeptide repeat-like domain-containing protein" evidence="5">
    <location>
        <begin position="25"/>
        <end position="586"/>
    </location>
</feature>
<dbReference type="Proteomes" id="UP000077875">
    <property type="component" value="Chromosome"/>
</dbReference>
<dbReference type="STRING" id="376489.A5892_08340"/>
<feature type="repeat" description="TPR" evidence="3">
    <location>
        <begin position="487"/>
        <end position="520"/>
    </location>
</feature>
<dbReference type="RefSeq" id="WP_064122418.1">
    <property type="nucleotide sequence ID" value="NZ_CP015243.1"/>
</dbReference>
<evidence type="ECO:0008006" key="8">
    <source>
        <dbReference type="Google" id="ProtNLM"/>
    </source>
</evidence>
<keyword evidence="1" id="KW-0677">Repeat</keyword>
<feature type="signal peptide" evidence="5">
    <location>
        <begin position="1"/>
        <end position="24"/>
    </location>
</feature>
<reference evidence="6 7" key="1">
    <citation type="submission" date="2016-04" db="EMBL/GenBank/DDBJ databases">
        <title>Complete Genome Sequence of Halotalea alkalilenta IHB B 13600.</title>
        <authorList>
            <person name="Swarnkar M.K."/>
            <person name="Sharma A."/>
            <person name="Kaushal K."/>
            <person name="Soni R."/>
            <person name="Rana S."/>
            <person name="Singh A.K."/>
            <person name="Gulati A."/>
        </authorList>
    </citation>
    <scope>NUCLEOTIDE SEQUENCE [LARGE SCALE GENOMIC DNA]</scope>
    <source>
        <strain evidence="6 7">IHB B 13600</strain>
    </source>
</reference>
<evidence type="ECO:0000256" key="4">
    <source>
        <dbReference type="SAM" id="MobiDB-lite"/>
    </source>
</evidence>
<evidence type="ECO:0000313" key="6">
    <source>
        <dbReference type="EMBL" id="ANF57471.1"/>
    </source>
</evidence>
<dbReference type="KEGG" id="haa:A5892_08340"/>
<keyword evidence="7" id="KW-1185">Reference proteome</keyword>
<name>A0A172YDY1_9GAMM</name>
<dbReference type="EMBL" id="CP015243">
    <property type="protein sequence ID" value="ANF57471.1"/>
    <property type="molecule type" value="Genomic_DNA"/>
</dbReference>
<feature type="compositionally biased region" description="Low complexity" evidence="4">
    <location>
        <begin position="568"/>
        <end position="578"/>
    </location>
</feature>
<sequence>MKRLSRTSLLLALSLAFAPWPAQAANEDAGLDAVSLSALLEAEFALYSGDFGLAAQRYLSVGERYESLELIRRAGEIAQATGNSALLERVAEQWARQVDDGQAQPNPQESISMRRLLVDAAARRGDWEGALRQALALDAAGETLQFEAMIESAAEQGADLDALDAQLAAHIEAHPDHPTPQVARALLTERRGLRDAALAEIERLRERWPELPSVWLASSQIASRSAEPERALEDARHGQRLAPRDLRFSLAAVQTLIMLERFDEADQEIQSLLEQPVDEDELRLAFARVYLQQEQPQRAEAMLAPLAARLPAGGSVQSLLGLAAEQREDVDGAIEHYRAVPAESDSFLASRARVAQLLQEQRGIDAALAFLAAQRRAAPEQDAPLLDMSLSLLDQAGRSNDADALLDRAVAARAPDNDPLLFIRAFRAIERRDAAGMERDLRTLLERHPDDPEVLNAYGYSLTELTDRYQEALGMLERAHALAPDNPAILDSLGWTHFRLDEPERALPLLERAHRLMPDDEIAAHLACVLIALDQRDRARELVERSLARPEPHPHIDALIESEPWLDSRSVSESTPSSPGKGEPPR</sequence>
<dbReference type="AlphaFoldDB" id="A0A172YDY1"/>
<dbReference type="SUPFAM" id="SSF48452">
    <property type="entry name" value="TPR-like"/>
    <property type="match status" value="2"/>
</dbReference>
<keyword evidence="5" id="KW-0732">Signal</keyword>
<feature type="region of interest" description="Disordered" evidence="4">
    <location>
        <begin position="553"/>
        <end position="586"/>
    </location>
</feature>
<gene>
    <name evidence="6" type="ORF">A5892_08340</name>
</gene>
<accession>A0A172YDY1</accession>
<keyword evidence="2 3" id="KW-0802">TPR repeat</keyword>
<proteinExistence type="predicted"/>
<protein>
    <recommendedName>
        <fullName evidence="8">Tetratricopeptide repeat-like domain-containing protein</fullName>
    </recommendedName>
</protein>
<evidence type="ECO:0000313" key="7">
    <source>
        <dbReference type="Proteomes" id="UP000077875"/>
    </source>
</evidence>
<dbReference type="Gene3D" id="1.25.40.10">
    <property type="entry name" value="Tetratricopeptide repeat domain"/>
    <property type="match status" value="2"/>
</dbReference>
<dbReference type="InterPro" id="IPR019734">
    <property type="entry name" value="TPR_rpt"/>
</dbReference>
<dbReference type="Pfam" id="PF13432">
    <property type="entry name" value="TPR_16"/>
    <property type="match status" value="2"/>
</dbReference>